<dbReference type="InterPro" id="IPR000914">
    <property type="entry name" value="SBP_5_dom"/>
</dbReference>
<dbReference type="Gene3D" id="3.40.190.10">
    <property type="entry name" value="Periplasmic binding protein-like II"/>
    <property type="match status" value="1"/>
</dbReference>
<proteinExistence type="inferred from homology"/>
<keyword evidence="2" id="KW-0813">Transport</keyword>
<evidence type="ECO:0000256" key="2">
    <source>
        <dbReference type="ARBA" id="ARBA00022448"/>
    </source>
</evidence>
<feature type="domain" description="Solute-binding protein family 5" evidence="5">
    <location>
        <begin position="98"/>
        <end position="508"/>
    </location>
</feature>
<dbReference type="PROSITE" id="PS51318">
    <property type="entry name" value="TAT"/>
    <property type="match status" value="1"/>
</dbReference>
<evidence type="ECO:0000313" key="7">
    <source>
        <dbReference type="Proteomes" id="UP000830729"/>
    </source>
</evidence>
<keyword evidence="3" id="KW-0732">Signal</keyword>
<keyword evidence="7" id="KW-1185">Reference proteome</keyword>
<dbReference type="GO" id="GO:1904680">
    <property type="term" value="F:peptide transmembrane transporter activity"/>
    <property type="evidence" value="ECO:0007669"/>
    <property type="project" value="TreeGrafter"/>
</dbReference>
<evidence type="ECO:0000259" key="5">
    <source>
        <dbReference type="Pfam" id="PF00496"/>
    </source>
</evidence>
<dbReference type="Pfam" id="PF00496">
    <property type="entry name" value="SBP_bac_5"/>
    <property type="match status" value="1"/>
</dbReference>
<feature type="region of interest" description="Disordered" evidence="4">
    <location>
        <begin position="1"/>
        <end position="20"/>
    </location>
</feature>
<reference evidence="6 7" key="1">
    <citation type="submission" date="2022-04" db="EMBL/GenBank/DDBJ databases">
        <title>Diverse halophilic archaea isolated from saline environments.</title>
        <authorList>
            <person name="Cui H.-L."/>
        </authorList>
    </citation>
    <scope>NUCLEOTIDE SEQUENCE [LARGE SCALE GENOMIC DNA]</scope>
    <source>
        <strain evidence="6 7">XZYJT49</strain>
    </source>
</reference>
<gene>
    <name evidence="6" type="ORF">M0R89_16170</name>
</gene>
<comment type="similarity">
    <text evidence="1">Belongs to the bacterial solute-binding protein 5 family.</text>
</comment>
<dbReference type="GO" id="GO:0015833">
    <property type="term" value="P:peptide transport"/>
    <property type="evidence" value="ECO:0007669"/>
    <property type="project" value="TreeGrafter"/>
</dbReference>
<dbReference type="EMBL" id="CP096659">
    <property type="protein sequence ID" value="UPV74062.1"/>
    <property type="molecule type" value="Genomic_DNA"/>
</dbReference>
<dbReference type="SUPFAM" id="SSF53850">
    <property type="entry name" value="Periplasmic binding protein-like II"/>
    <property type="match status" value="1"/>
</dbReference>
<dbReference type="CDD" id="cd00995">
    <property type="entry name" value="PBP2_NikA_DppA_OppA_like"/>
    <property type="match status" value="1"/>
</dbReference>
<accession>A0A8U0HSH5</accession>
<dbReference type="InterPro" id="IPR039424">
    <property type="entry name" value="SBP_5"/>
</dbReference>
<dbReference type="KEGG" id="halx:M0R89_16170"/>
<evidence type="ECO:0000256" key="1">
    <source>
        <dbReference type="ARBA" id="ARBA00005695"/>
    </source>
</evidence>
<protein>
    <submittedName>
        <fullName evidence="6">ABC transporter substrate-binding protein</fullName>
    </submittedName>
</protein>
<evidence type="ECO:0000256" key="3">
    <source>
        <dbReference type="ARBA" id="ARBA00022729"/>
    </source>
</evidence>
<feature type="compositionally biased region" description="Basic and acidic residues" evidence="4">
    <location>
        <begin position="9"/>
        <end position="20"/>
    </location>
</feature>
<dbReference type="PANTHER" id="PTHR30290">
    <property type="entry name" value="PERIPLASMIC BINDING COMPONENT OF ABC TRANSPORTER"/>
    <property type="match status" value="1"/>
</dbReference>
<dbReference type="PANTHER" id="PTHR30290:SF9">
    <property type="entry name" value="OLIGOPEPTIDE-BINDING PROTEIN APPA"/>
    <property type="match status" value="1"/>
</dbReference>
<name>A0A8U0HSH5_9EURY</name>
<dbReference type="Proteomes" id="UP000830729">
    <property type="component" value="Chromosome"/>
</dbReference>
<dbReference type="InterPro" id="IPR006311">
    <property type="entry name" value="TAT_signal"/>
</dbReference>
<dbReference type="GeneID" id="72186767"/>
<evidence type="ECO:0000313" key="6">
    <source>
        <dbReference type="EMBL" id="UPV74062.1"/>
    </source>
</evidence>
<sequence length="603" mass="65666">MTPNQSPDTHLHDSPSDGRSRRAFLTAAGSVAVGVGLAGCSGSAPSADGSSAERTFQMVGSSIRTLDPAAANDSESTTVVSQLFDGLVHYPKGDPDPELLLADDHRVSDDGTVHTFELDPEATFSDGRPVRAADVVYSFERIAASDNSTSASALLDVLGVEHDTRTVETEDGTAEEYDPGTLGVEALDDRTVEIRLSEPFHAALGVLAYPSFSIVPEGVVGDVPGYDGEMSQDEFATSNPIGAGPFTLKKWEKDVEYAVSARDDYRGDGPYVAGIHWRVTSDPAAAYTYATNENADAFWVPSGKFDPSLVSIETTDEQGRKVGTYGPLPENGKTVQYRQVPLAWTYYLGFNTEQVEKPVRQAIAYVLNQQTQIEEVHAGRGSRAAHITPPGIYLGGNSAYRDHAENYPYGLAESQFEAASDVLSKAGYGPDDPASVRLTVYEASAWKETATLLRDKLARVGVDMTVEQAPFASIAERGRNGELDVFSYGWTMDYPSPDSFLKILYPPSSDDYFFRWGGTPAADRAKRAWERVLDHPSASETDRQARTDAFREMETANWEDVVALPVYHPVGEGFYYDWVDVPKTGAAGFSKHKYNHVKVGRRD</sequence>
<dbReference type="RefSeq" id="WP_248650110.1">
    <property type="nucleotide sequence ID" value="NZ_CP096659.1"/>
</dbReference>
<dbReference type="Gene3D" id="3.10.105.10">
    <property type="entry name" value="Dipeptide-binding Protein, Domain 3"/>
    <property type="match status" value="1"/>
</dbReference>
<organism evidence="6 7">
    <name type="scientific">Halorussus limi</name>
    <dbReference type="NCBI Taxonomy" id="2938695"/>
    <lineage>
        <taxon>Archaea</taxon>
        <taxon>Methanobacteriati</taxon>
        <taxon>Methanobacteriota</taxon>
        <taxon>Stenosarchaea group</taxon>
        <taxon>Halobacteria</taxon>
        <taxon>Halobacteriales</taxon>
        <taxon>Haladaptataceae</taxon>
        <taxon>Halorussus</taxon>
    </lineage>
</organism>
<dbReference type="AlphaFoldDB" id="A0A8U0HSH5"/>
<evidence type="ECO:0000256" key="4">
    <source>
        <dbReference type="SAM" id="MobiDB-lite"/>
    </source>
</evidence>